<evidence type="ECO:0000256" key="2">
    <source>
        <dbReference type="ARBA" id="ARBA00005652"/>
    </source>
</evidence>
<evidence type="ECO:0000256" key="8">
    <source>
        <dbReference type="ARBA" id="ARBA00022989"/>
    </source>
</evidence>
<protein>
    <recommendedName>
        <fullName evidence="13">Beta-amylase</fullName>
        <ecNumber evidence="13">3.2.1.2</ecNumber>
    </recommendedName>
</protein>
<keyword evidence="7" id="KW-0630">Potassium</keyword>
<evidence type="ECO:0000256" key="7">
    <source>
        <dbReference type="ARBA" id="ARBA00022958"/>
    </source>
</evidence>
<dbReference type="GO" id="GO:0005249">
    <property type="term" value="F:voltage-gated potassium channel activity"/>
    <property type="evidence" value="ECO:0007669"/>
    <property type="project" value="InterPro"/>
</dbReference>
<keyword evidence="13 16" id="KW-0326">Glycosidase</keyword>
<evidence type="ECO:0000256" key="10">
    <source>
        <dbReference type="ARBA" id="ARBA00023277"/>
    </source>
</evidence>
<dbReference type="InterPro" id="IPR045319">
    <property type="entry name" value="KAT/AKT"/>
</dbReference>
<dbReference type="InterPro" id="IPR001554">
    <property type="entry name" value="Glyco_hydro_14"/>
</dbReference>
<evidence type="ECO:0000256" key="5">
    <source>
        <dbReference type="ARBA" id="ARBA00022826"/>
    </source>
</evidence>
<keyword evidence="10 13" id="KW-0119">Carbohydrate metabolism</keyword>
<dbReference type="PANTHER" id="PTHR45743:SF6">
    <property type="entry name" value="POTASSIUM CHANNEL KAT2"/>
    <property type="match status" value="1"/>
</dbReference>
<reference evidence="16 17" key="1">
    <citation type="submission" date="2018-09" db="EMBL/GenBank/DDBJ databases">
        <title>A high-quality reference genome of wild soybean provides a powerful tool to mine soybean genomes.</title>
        <authorList>
            <person name="Xie M."/>
            <person name="Chung C.Y.L."/>
            <person name="Li M.-W."/>
            <person name="Wong F.-L."/>
            <person name="Chan T.-F."/>
            <person name="Lam H.-M."/>
        </authorList>
    </citation>
    <scope>NUCLEOTIDE SEQUENCE [LARGE SCALE GENOMIC DNA]</scope>
    <source>
        <strain evidence="17">cv. W05</strain>
        <tissue evidence="16">Hypocotyl of etiolated seedlings</tissue>
    </source>
</reference>
<evidence type="ECO:0000256" key="14">
    <source>
        <dbReference type="SAM" id="Phobius"/>
    </source>
</evidence>
<dbReference type="Gene3D" id="3.20.20.80">
    <property type="entry name" value="Glycosidases"/>
    <property type="match status" value="1"/>
</dbReference>
<keyword evidence="6" id="KW-0851">Voltage-gated channel</keyword>
<dbReference type="Proteomes" id="UP000289340">
    <property type="component" value="Chromosome 5"/>
</dbReference>
<evidence type="ECO:0000256" key="9">
    <source>
        <dbReference type="ARBA" id="ARBA00023136"/>
    </source>
</evidence>
<sequence length="305" mass="35352">MWDQHRLKGALKLGVFTPKAYTPKSLSGSLPLDSGFSNVREKEKRLKPPFILSLCDSIFSLQEYYLPNPNGKESGSMDNADDKQVYFDFMRSFRVEFDEYFEDGLISMIEVGMVSCGELRYPSCSVKHGWRYPGIGEFQDDDFKLIGRMSPAQGGYGTYMLIFQQPLDMQHLVLLLCMTILAQFMEVVVESFLARNQHEQKSRKQKHEVISSSLFARLEKVIHFNYFWTRCTKLIIVNLFSVHCVGCFNYLIADRYLDSKRTWIGAVYPNFKEESLWDKYVTAIYWSIVTVTTTGYGDLHKRDVV</sequence>
<evidence type="ECO:0000313" key="17">
    <source>
        <dbReference type="Proteomes" id="UP000289340"/>
    </source>
</evidence>
<dbReference type="AlphaFoldDB" id="A0A445KM77"/>
<dbReference type="Pfam" id="PF01373">
    <property type="entry name" value="Glyco_hydro_14"/>
    <property type="match status" value="1"/>
</dbReference>
<dbReference type="InterPro" id="IPR017853">
    <property type="entry name" value="GH"/>
</dbReference>
<keyword evidence="11 16" id="KW-0407">Ion channel</keyword>
<keyword evidence="5" id="KW-0631">Potassium channel</keyword>
<evidence type="ECO:0000313" key="16">
    <source>
        <dbReference type="EMBL" id="RZC12019.1"/>
    </source>
</evidence>
<keyword evidence="6" id="KW-0813">Transport</keyword>
<evidence type="ECO:0000256" key="13">
    <source>
        <dbReference type="RuleBase" id="RU000509"/>
    </source>
</evidence>
<evidence type="ECO:0000256" key="4">
    <source>
        <dbReference type="ARBA" id="ARBA00022692"/>
    </source>
</evidence>
<evidence type="ECO:0000256" key="11">
    <source>
        <dbReference type="ARBA" id="ARBA00023303"/>
    </source>
</evidence>
<keyword evidence="13 16" id="KW-0378">Hydrolase</keyword>
<evidence type="ECO:0000256" key="6">
    <source>
        <dbReference type="ARBA" id="ARBA00022882"/>
    </source>
</evidence>
<keyword evidence="9 14" id="KW-0472">Membrane</keyword>
<dbReference type="SUPFAM" id="SSF81324">
    <property type="entry name" value="Voltage-gated potassium channels"/>
    <property type="match status" value="1"/>
</dbReference>
<feature type="transmembrane region" description="Helical" evidence="14">
    <location>
        <begin position="172"/>
        <end position="194"/>
    </location>
</feature>
<dbReference type="GO" id="GO:0000272">
    <property type="term" value="P:polysaccharide catabolic process"/>
    <property type="evidence" value="ECO:0007669"/>
    <property type="project" value="UniProtKB-KW"/>
</dbReference>
<evidence type="ECO:0000256" key="1">
    <source>
        <dbReference type="ARBA" id="ARBA00004141"/>
    </source>
</evidence>
<organism evidence="16 17">
    <name type="scientific">Glycine soja</name>
    <name type="common">Wild soybean</name>
    <dbReference type="NCBI Taxonomy" id="3848"/>
    <lineage>
        <taxon>Eukaryota</taxon>
        <taxon>Viridiplantae</taxon>
        <taxon>Streptophyta</taxon>
        <taxon>Embryophyta</taxon>
        <taxon>Tracheophyta</taxon>
        <taxon>Spermatophyta</taxon>
        <taxon>Magnoliopsida</taxon>
        <taxon>eudicotyledons</taxon>
        <taxon>Gunneridae</taxon>
        <taxon>Pentapetalae</taxon>
        <taxon>rosids</taxon>
        <taxon>fabids</taxon>
        <taxon>Fabales</taxon>
        <taxon>Fabaceae</taxon>
        <taxon>Papilionoideae</taxon>
        <taxon>50 kb inversion clade</taxon>
        <taxon>NPAAA clade</taxon>
        <taxon>indigoferoid/millettioid clade</taxon>
        <taxon>Phaseoleae</taxon>
        <taxon>Glycine</taxon>
        <taxon>Glycine subgen. Soja</taxon>
    </lineage>
</organism>
<keyword evidence="4 14" id="KW-0812">Transmembrane</keyword>
<dbReference type="PANTHER" id="PTHR45743">
    <property type="entry name" value="POTASSIUM CHANNEL AKT1"/>
    <property type="match status" value="1"/>
</dbReference>
<keyword evidence="3" id="KW-0633">Potassium transport</keyword>
<comment type="subcellular location">
    <subcellularLocation>
        <location evidence="1">Membrane</location>
        <topology evidence="1">Multi-pass membrane protein</topology>
    </subcellularLocation>
</comment>
<dbReference type="Gene3D" id="1.10.287.70">
    <property type="match status" value="1"/>
</dbReference>
<dbReference type="GO" id="GO:0016161">
    <property type="term" value="F:beta-amylase activity"/>
    <property type="evidence" value="ECO:0007669"/>
    <property type="project" value="UniProtKB-EC"/>
</dbReference>
<evidence type="ECO:0000256" key="12">
    <source>
        <dbReference type="ARBA" id="ARBA00023326"/>
    </source>
</evidence>
<name>A0A445KM77_GLYSO</name>
<keyword evidence="17" id="KW-1185">Reference proteome</keyword>
<evidence type="ECO:0000259" key="15">
    <source>
        <dbReference type="Pfam" id="PF00520"/>
    </source>
</evidence>
<keyword evidence="6" id="KW-0406">Ion transport</keyword>
<gene>
    <name evidence="16" type="ORF">D0Y65_012003</name>
</gene>
<dbReference type="Pfam" id="PF00520">
    <property type="entry name" value="Ion_trans"/>
    <property type="match status" value="1"/>
</dbReference>
<dbReference type="GO" id="GO:0034702">
    <property type="term" value="C:monoatomic ion channel complex"/>
    <property type="evidence" value="ECO:0007669"/>
    <property type="project" value="UniProtKB-KW"/>
</dbReference>
<comment type="similarity">
    <text evidence="2 13">Belongs to the glycosyl hydrolase 14 family.</text>
</comment>
<evidence type="ECO:0000256" key="3">
    <source>
        <dbReference type="ARBA" id="ARBA00022538"/>
    </source>
</evidence>
<proteinExistence type="inferred from homology"/>
<dbReference type="SUPFAM" id="SSF51445">
    <property type="entry name" value="(Trans)glycosidases"/>
    <property type="match status" value="1"/>
</dbReference>
<dbReference type="EC" id="3.2.1.2" evidence="13"/>
<accession>A0A445KM77</accession>
<keyword evidence="12 13" id="KW-0624">Polysaccharide degradation</keyword>
<keyword evidence="8 14" id="KW-1133">Transmembrane helix</keyword>
<comment type="caution">
    <text evidence="16">The sequence shown here is derived from an EMBL/GenBank/DDBJ whole genome shotgun (WGS) entry which is preliminary data.</text>
</comment>
<feature type="domain" description="Ion transport" evidence="15">
    <location>
        <begin position="214"/>
        <end position="301"/>
    </location>
</feature>
<dbReference type="InterPro" id="IPR005821">
    <property type="entry name" value="Ion_trans_dom"/>
</dbReference>
<dbReference type="EMBL" id="QZWG01000005">
    <property type="protein sequence ID" value="RZC12019.1"/>
    <property type="molecule type" value="Genomic_DNA"/>
</dbReference>
<comment type="catalytic activity">
    <reaction evidence="13">
        <text>Hydrolysis of (1-&gt;4)-alpha-D-glucosidic linkages in polysaccharides so as to remove successive maltose units from the non-reducing ends of the chains.</text>
        <dbReference type="EC" id="3.2.1.2"/>
    </reaction>
</comment>